<accession>A0A0D2BWM3</accession>
<evidence type="ECO:0008006" key="4">
    <source>
        <dbReference type="Google" id="ProtNLM"/>
    </source>
</evidence>
<feature type="region of interest" description="Disordered" evidence="1">
    <location>
        <begin position="1"/>
        <end position="45"/>
    </location>
</feature>
<reference evidence="2 3" key="1">
    <citation type="submission" date="2015-01" db="EMBL/GenBank/DDBJ databases">
        <title>The Genome Sequence of Exophiala xenobiotica CBS118157.</title>
        <authorList>
            <consortium name="The Broad Institute Genomics Platform"/>
            <person name="Cuomo C."/>
            <person name="de Hoog S."/>
            <person name="Gorbushina A."/>
            <person name="Stielow B."/>
            <person name="Teixiera M."/>
            <person name="Abouelleil A."/>
            <person name="Chapman S.B."/>
            <person name="Priest M."/>
            <person name="Young S.K."/>
            <person name="Wortman J."/>
            <person name="Nusbaum C."/>
            <person name="Birren B."/>
        </authorList>
    </citation>
    <scope>NUCLEOTIDE SEQUENCE [LARGE SCALE GENOMIC DNA]</scope>
    <source>
        <strain evidence="2 3">CBS 118157</strain>
    </source>
</reference>
<dbReference type="Pfam" id="PF05032">
    <property type="entry name" value="Spo12"/>
    <property type="match status" value="1"/>
</dbReference>
<protein>
    <recommendedName>
        <fullName evidence="4">Spo12 family protein</fullName>
    </recommendedName>
</protein>
<proteinExistence type="predicted"/>
<dbReference type="HOGENOM" id="CLU_132226_0_0_1"/>
<dbReference type="Proteomes" id="UP000054342">
    <property type="component" value="Unassembled WGS sequence"/>
</dbReference>
<gene>
    <name evidence="2" type="ORF">PV05_05467</name>
</gene>
<dbReference type="EMBL" id="KN847319">
    <property type="protein sequence ID" value="KIW56846.1"/>
    <property type="molecule type" value="Genomic_DNA"/>
</dbReference>
<feature type="compositionally biased region" description="Low complexity" evidence="1">
    <location>
        <begin position="1"/>
        <end position="15"/>
    </location>
</feature>
<dbReference type="AlphaFoldDB" id="A0A0D2BWM3"/>
<dbReference type="GeneID" id="25327375"/>
<organism evidence="2 3">
    <name type="scientific">Exophiala xenobiotica</name>
    <dbReference type="NCBI Taxonomy" id="348802"/>
    <lineage>
        <taxon>Eukaryota</taxon>
        <taxon>Fungi</taxon>
        <taxon>Dikarya</taxon>
        <taxon>Ascomycota</taxon>
        <taxon>Pezizomycotina</taxon>
        <taxon>Eurotiomycetes</taxon>
        <taxon>Chaetothyriomycetidae</taxon>
        <taxon>Chaetothyriales</taxon>
        <taxon>Herpotrichiellaceae</taxon>
        <taxon>Exophiala</taxon>
    </lineage>
</organism>
<keyword evidence="3" id="KW-1185">Reference proteome</keyword>
<evidence type="ECO:0000313" key="3">
    <source>
        <dbReference type="Proteomes" id="UP000054342"/>
    </source>
</evidence>
<name>A0A0D2BWM3_9EURO</name>
<dbReference type="OrthoDB" id="5578329at2759"/>
<dbReference type="STRING" id="348802.A0A0D2BWM3"/>
<dbReference type="InterPro" id="IPR007727">
    <property type="entry name" value="Spo12"/>
</dbReference>
<dbReference type="RefSeq" id="XP_013317430.1">
    <property type="nucleotide sequence ID" value="XM_013461976.1"/>
</dbReference>
<feature type="compositionally biased region" description="Polar residues" evidence="1">
    <location>
        <begin position="17"/>
        <end position="41"/>
    </location>
</feature>
<evidence type="ECO:0000256" key="1">
    <source>
        <dbReference type="SAM" id="MobiDB-lite"/>
    </source>
</evidence>
<sequence>MSPTKSAPSTSTASALTERSPNTCSPTKSQSQLLEKSSANKTVMDEKAMPQFDCAAQEYSVGHGQNQTYISPSDAIASPTTKKLSQIKGKRFMNAKPQTLFAKTLANQSLKMRQSKHDGAQN</sequence>
<evidence type="ECO:0000313" key="2">
    <source>
        <dbReference type="EMBL" id="KIW56846.1"/>
    </source>
</evidence>